<dbReference type="Gene3D" id="3.40.50.1010">
    <property type="entry name" value="5'-nuclease"/>
    <property type="match status" value="1"/>
</dbReference>
<dbReference type="KEGG" id="pdl:Pyrde_0850"/>
<dbReference type="PANTHER" id="PTHR39677">
    <property type="entry name" value="RIBONUCLEASE VAPC6"/>
    <property type="match status" value="1"/>
</dbReference>
<reference evidence="2 3" key="1">
    <citation type="submission" date="2015-10" db="EMBL/GenBank/DDBJ databases">
        <title>Complete genome sequence of hyperthermophilic archaeon Pyrodictium delaneyi Su06.</title>
        <authorList>
            <person name="Jung J.-H."/>
            <person name="Lin J."/>
            <person name="Holden J.F."/>
            <person name="Park C.-S."/>
        </authorList>
    </citation>
    <scope>NUCLEOTIDE SEQUENCE [LARGE SCALE GENOMIC DNA]</scope>
    <source>
        <strain evidence="2 3">Su06</strain>
    </source>
</reference>
<organism evidence="2 3">
    <name type="scientific">Pyrodictium delaneyi</name>
    <dbReference type="NCBI Taxonomy" id="1273541"/>
    <lineage>
        <taxon>Archaea</taxon>
        <taxon>Thermoproteota</taxon>
        <taxon>Thermoprotei</taxon>
        <taxon>Desulfurococcales</taxon>
        <taxon>Pyrodictiaceae</taxon>
        <taxon>Pyrodictium</taxon>
    </lineage>
</organism>
<proteinExistence type="predicted"/>
<sequence>MVEELLEQDVYPLFTSFRHIPTNAGVDMIVEYMTSYRLLPNDALIAATCRSHGIEAIATFDEDFKQIPWLKVIP</sequence>
<evidence type="ECO:0000313" key="3">
    <source>
        <dbReference type="Proteomes" id="UP000058613"/>
    </source>
</evidence>
<dbReference type="OrthoDB" id="147997at2157"/>
<dbReference type="AlphaFoldDB" id="A0A0P0N1Z7"/>
<dbReference type="InterPro" id="IPR029060">
    <property type="entry name" value="PIN-like_dom_sf"/>
</dbReference>
<feature type="domain" description="PIN" evidence="1">
    <location>
        <begin position="20"/>
        <end position="69"/>
    </location>
</feature>
<dbReference type="GeneID" id="60470815"/>
<gene>
    <name evidence="2" type="ORF">Pyrde_0850</name>
</gene>
<dbReference type="RefSeq" id="WP_055408531.1">
    <property type="nucleotide sequence ID" value="NZ_CP013011.1"/>
</dbReference>
<accession>A0A0P0N1Z7</accession>
<dbReference type="PANTHER" id="PTHR39677:SF4">
    <property type="entry name" value="RIBONUCLEASE VAPC6"/>
    <property type="match status" value="1"/>
</dbReference>
<dbReference type="SUPFAM" id="SSF88723">
    <property type="entry name" value="PIN domain-like"/>
    <property type="match status" value="1"/>
</dbReference>
<dbReference type="Pfam" id="PF01850">
    <property type="entry name" value="PIN"/>
    <property type="match status" value="1"/>
</dbReference>
<dbReference type="EMBL" id="CP013011">
    <property type="protein sequence ID" value="ALL00900.1"/>
    <property type="molecule type" value="Genomic_DNA"/>
</dbReference>
<name>A0A0P0N1Z7_9CREN</name>
<dbReference type="Proteomes" id="UP000058613">
    <property type="component" value="Chromosome"/>
</dbReference>
<dbReference type="InterPro" id="IPR002716">
    <property type="entry name" value="PIN_dom"/>
</dbReference>
<evidence type="ECO:0000313" key="2">
    <source>
        <dbReference type="EMBL" id="ALL00900.1"/>
    </source>
</evidence>
<protein>
    <submittedName>
        <fullName evidence="2">Putative nucleic acid-binding protein</fullName>
    </submittedName>
</protein>
<evidence type="ECO:0000259" key="1">
    <source>
        <dbReference type="Pfam" id="PF01850"/>
    </source>
</evidence>